<dbReference type="InterPro" id="IPR005162">
    <property type="entry name" value="Retrotrans_gag_dom"/>
</dbReference>
<keyword evidence="3" id="KW-1185">Reference proteome</keyword>
<keyword evidence="2" id="KW-0548">Nucleotidyltransferase</keyword>
<gene>
    <name evidence="2" type="ORF">Tco_1017133</name>
</gene>
<comment type="caution">
    <text evidence="2">The sequence shown here is derived from an EMBL/GenBank/DDBJ whole genome shotgun (WGS) entry which is preliminary data.</text>
</comment>
<dbReference type="Proteomes" id="UP001151760">
    <property type="component" value="Unassembled WGS sequence"/>
</dbReference>
<evidence type="ECO:0000313" key="2">
    <source>
        <dbReference type="EMBL" id="GJT65653.1"/>
    </source>
</evidence>
<accession>A0ABQ5FQM8</accession>
<reference evidence="2" key="1">
    <citation type="journal article" date="2022" name="Int. J. Mol. Sci.">
        <title>Draft Genome of Tanacetum Coccineum: Genomic Comparison of Closely Related Tanacetum-Family Plants.</title>
        <authorList>
            <person name="Yamashiro T."/>
            <person name="Shiraishi A."/>
            <person name="Nakayama K."/>
            <person name="Satake H."/>
        </authorList>
    </citation>
    <scope>NUCLEOTIDE SEQUENCE</scope>
</reference>
<protein>
    <submittedName>
        <fullName evidence="2">Reverse transcriptase domain-containing protein</fullName>
    </submittedName>
</protein>
<sequence>MPANIKLYDGTTDPEDHLSRFSSAANSGEWPMPVWCRMFQQTLDGSARGWFKNLSQGSIDTWVELRQQFTTRFSTRRACFKDPTEITKIMRNANKTLMAFKERWIVETCFIIGVPGGHEDIIVLGRKNVVAPGMYKVNNTKKQETNTNKAKIVLSSIGLKAAPSVRRPLNRDSSFKNCVLSNTKKSSEKVEVFDKTNKKLEVAFADVVLHKKIVTDVVVKNTLKARNVLCVSCAKNVVQIILWIVDSDCSKHMIGDRSVRS</sequence>
<organism evidence="2 3">
    <name type="scientific">Tanacetum coccineum</name>
    <dbReference type="NCBI Taxonomy" id="301880"/>
    <lineage>
        <taxon>Eukaryota</taxon>
        <taxon>Viridiplantae</taxon>
        <taxon>Streptophyta</taxon>
        <taxon>Embryophyta</taxon>
        <taxon>Tracheophyta</taxon>
        <taxon>Spermatophyta</taxon>
        <taxon>Magnoliopsida</taxon>
        <taxon>eudicotyledons</taxon>
        <taxon>Gunneridae</taxon>
        <taxon>Pentapetalae</taxon>
        <taxon>asterids</taxon>
        <taxon>campanulids</taxon>
        <taxon>Asterales</taxon>
        <taxon>Asteraceae</taxon>
        <taxon>Asteroideae</taxon>
        <taxon>Anthemideae</taxon>
        <taxon>Anthemidinae</taxon>
        <taxon>Tanacetum</taxon>
    </lineage>
</organism>
<dbReference type="Pfam" id="PF03732">
    <property type="entry name" value="Retrotrans_gag"/>
    <property type="match status" value="1"/>
</dbReference>
<keyword evidence="2" id="KW-0808">Transferase</keyword>
<name>A0ABQ5FQM8_9ASTR</name>
<dbReference type="PANTHER" id="PTHR33223:SF11">
    <property type="entry name" value="ELEMENT PROTEIN, PUTATIVE-RELATED"/>
    <property type="match status" value="1"/>
</dbReference>
<evidence type="ECO:0000259" key="1">
    <source>
        <dbReference type="Pfam" id="PF03732"/>
    </source>
</evidence>
<keyword evidence="2" id="KW-0695">RNA-directed DNA polymerase</keyword>
<evidence type="ECO:0000313" key="3">
    <source>
        <dbReference type="Proteomes" id="UP001151760"/>
    </source>
</evidence>
<dbReference type="GO" id="GO:0003964">
    <property type="term" value="F:RNA-directed DNA polymerase activity"/>
    <property type="evidence" value="ECO:0007669"/>
    <property type="project" value="UniProtKB-KW"/>
</dbReference>
<reference evidence="2" key="2">
    <citation type="submission" date="2022-01" db="EMBL/GenBank/DDBJ databases">
        <authorList>
            <person name="Yamashiro T."/>
            <person name="Shiraishi A."/>
            <person name="Satake H."/>
            <person name="Nakayama K."/>
        </authorList>
    </citation>
    <scope>NUCLEOTIDE SEQUENCE</scope>
</reference>
<feature type="domain" description="Retrotransposon gag" evidence="1">
    <location>
        <begin position="38"/>
        <end position="100"/>
    </location>
</feature>
<dbReference type="PANTHER" id="PTHR33223">
    <property type="entry name" value="CCHC-TYPE DOMAIN-CONTAINING PROTEIN"/>
    <property type="match status" value="1"/>
</dbReference>
<proteinExistence type="predicted"/>
<dbReference type="EMBL" id="BQNB010017649">
    <property type="protein sequence ID" value="GJT65653.1"/>
    <property type="molecule type" value="Genomic_DNA"/>
</dbReference>